<organism evidence="3 4">
    <name type="scientific">Streptomyces pyxinicus</name>
    <dbReference type="NCBI Taxonomy" id="2970331"/>
    <lineage>
        <taxon>Bacteria</taxon>
        <taxon>Bacillati</taxon>
        <taxon>Actinomycetota</taxon>
        <taxon>Actinomycetes</taxon>
        <taxon>Kitasatosporales</taxon>
        <taxon>Streptomycetaceae</taxon>
        <taxon>Streptomyces</taxon>
    </lineage>
</organism>
<name>A0ABT2AU82_9ACTN</name>
<dbReference type="RefSeq" id="WP_258776025.1">
    <property type="nucleotide sequence ID" value="NZ_JANUGP010000001.1"/>
</dbReference>
<sequence>MAYGLGLDLNAWQISAFSGGAMRTSGRGGDRQQYALTSAEDDSDFWAFAHEAVGLFTPLPDEEGARRVHLAGCLPQGSLLKGIDHVGGRRAVAGNAWFDLLDGDGATMGSYFVNEVTVIGVKPSTRGAGLVDLTVTLWCENALDGAEQVWNLIRAGHLNRTGMWHELAPEDRHAWLSVALHSGEYQRQGKPDAPAGEVFTLDGRHITDRDTFYCAIGEAVNGPGGYFGWNLDALNDCLTGGWGATTPFTLHWESSTETRARLAEHVPAADREVALFDLLLEIFREQGVHVILR</sequence>
<evidence type="ECO:0000313" key="4">
    <source>
        <dbReference type="Proteomes" id="UP001205612"/>
    </source>
</evidence>
<dbReference type="SUPFAM" id="SSF52038">
    <property type="entry name" value="Barstar-related"/>
    <property type="match status" value="1"/>
</dbReference>
<evidence type="ECO:0000259" key="2">
    <source>
        <dbReference type="Pfam" id="PF01337"/>
    </source>
</evidence>
<keyword evidence="4" id="KW-1185">Reference proteome</keyword>
<evidence type="ECO:0000313" key="3">
    <source>
        <dbReference type="EMBL" id="MCS0599807.1"/>
    </source>
</evidence>
<dbReference type="InterPro" id="IPR000468">
    <property type="entry name" value="Barstar"/>
</dbReference>
<dbReference type="Pfam" id="PF01337">
    <property type="entry name" value="Barstar"/>
    <property type="match status" value="1"/>
</dbReference>
<comment type="caution">
    <text evidence="3">The sequence shown here is derived from an EMBL/GenBank/DDBJ whole genome shotgun (WGS) entry which is preliminary data.</text>
</comment>
<proteinExistence type="inferred from homology"/>
<accession>A0ABT2AU82</accession>
<feature type="domain" description="Barstar (barnase inhibitor)" evidence="2">
    <location>
        <begin position="198"/>
        <end position="287"/>
    </location>
</feature>
<dbReference type="Proteomes" id="UP001205612">
    <property type="component" value="Unassembled WGS sequence"/>
</dbReference>
<gene>
    <name evidence="3" type="ORF">NX794_00910</name>
</gene>
<dbReference type="Gene3D" id="3.30.370.10">
    <property type="entry name" value="Barstar-like"/>
    <property type="match status" value="1"/>
</dbReference>
<comment type="similarity">
    <text evidence="1">Belongs to the barstar family.</text>
</comment>
<evidence type="ECO:0000256" key="1">
    <source>
        <dbReference type="ARBA" id="ARBA00006845"/>
    </source>
</evidence>
<dbReference type="InterPro" id="IPR035905">
    <property type="entry name" value="Barstar-like_sf"/>
</dbReference>
<protein>
    <submittedName>
        <fullName evidence="3">Barstar family protein</fullName>
    </submittedName>
</protein>
<dbReference type="EMBL" id="JANUGP010000001">
    <property type="protein sequence ID" value="MCS0599807.1"/>
    <property type="molecule type" value="Genomic_DNA"/>
</dbReference>
<reference evidence="3 4" key="1">
    <citation type="submission" date="2022-08" db="EMBL/GenBank/DDBJ databases">
        <authorList>
            <person name="Somphong A."/>
            <person name="Phongsopitanun W."/>
        </authorList>
    </citation>
    <scope>NUCLEOTIDE SEQUENCE [LARGE SCALE GENOMIC DNA]</scope>
    <source>
        <strain evidence="3 4">LP11</strain>
    </source>
</reference>